<accession>A0A4T0X1I2</accession>
<evidence type="ECO:0000313" key="2">
    <source>
        <dbReference type="Proteomes" id="UP000307173"/>
    </source>
</evidence>
<protein>
    <submittedName>
        <fullName evidence="1">Uncharacterized protein</fullName>
    </submittedName>
</protein>
<dbReference type="AlphaFoldDB" id="A0A4T0X1I2"/>
<reference evidence="1 2" key="1">
    <citation type="journal article" date="2019" name="Front. Genet.">
        <title>Whole-Genome Sequencing of the Opportunistic Yeast Pathogen Candida inconspicua Uncovers Its Hybrid Origin.</title>
        <authorList>
            <person name="Mixao V."/>
            <person name="Hansen A.P."/>
            <person name="Saus E."/>
            <person name="Boekhout T."/>
            <person name="Lass-Florl C."/>
            <person name="Gabaldon T."/>
        </authorList>
    </citation>
    <scope>NUCLEOTIDE SEQUENCE [LARGE SCALE GENOMIC DNA]</scope>
    <source>
        <strain evidence="1 2">CBS 180</strain>
    </source>
</reference>
<evidence type="ECO:0000313" key="1">
    <source>
        <dbReference type="EMBL" id="TID25462.1"/>
    </source>
</evidence>
<comment type="caution">
    <text evidence="1">The sequence shown here is derived from an EMBL/GenBank/DDBJ whole genome shotgun (WGS) entry which is preliminary data.</text>
</comment>
<sequence length="255" mass="29650">MNLDYDYDRFSDVSGWVKQSQVEKDVKKSHVISANISRTENGKQHKIPKGSQRSEPISKLKRLTFKKKKKRDTTPAAKISEVEETYFSVERLPEKACFRPSKIIEFKKGEDGYGLIAFDESEIPDIIPDSEFQSDCWTDSISDESSQTEGIEEPKENLHYSYKKYLLLWKDIKAGVKNEFLPLPVYQANELNVRAVTDFVIDLNNLKHERIRWHPDKMKNILKKSGMLNNENEHKVTQVFQVVNEAFENFIAETL</sequence>
<proteinExistence type="predicted"/>
<organism evidence="1 2">
    <name type="scientific">Pichia inconspicua</name>
    <dbReference type="NCBI Taxonomy" id="52247"/>
    <lineage>
        <taxon>Eukaryota</taxon>
        <taxon>Fungi</taxon>
        <taxon>Dikarya</taxon>
        <taxon>Ascomycota</taxon>
        <taxon>Saccharomycotina</taxon>
        <taxon>Pichiomycetes</taxon>
        <taxon>Pichiales</taxon>
        <taxon>Pichiaceae</taxon>
        <taxon>Pichia</taxon>
    </lineage>
</organism>
<gene>
    <name evidence="1" type="ORF">CANINC_002940</name>
</gene>
<keyword evidence="2" id="KW-1185">Reference proteome</keyword>
<dbReference type="Proteomes" id="UP000307173">
    <property type="component" value="Unassembled WGS sequence"/>
</dbReference>
<name>A0A4T0X1I2_9ASCO</name>
<dbReference type="OrthoDB" id="412109at2759"/>
<dbReference type="EMBL" id="SELW01000482">
    <property type="protein sequence ID" value="TID25462.1"/>
    <property type="molecule type" value="Genomic_DNA"/>
</dbReference>